<gene>
    <name evidence="1" type="ORF">BRETT_003038</name>
</gene>
<dbReference type="InterPro" id="IPR016155">
    <property type="entry name" value="Mopterin_synth/thiamin_S_b"/>
</dbReference>
<accession>A0A871RIW7</accession>
<evidence type="ECO:0000313" key="1">
    <source>
        <dbReference type="EMBL" id="QOU22852.1"/>
    </source>
</evidence>
<dbReference type="EMBL" id="CP063137">
    <property type="protein sequence ID" value="QOU22852.1"/>
    <property type="molecule type" value="Genomic_DNA"/>
</dbReference>
<dbReference type="InterPro" id="IPR012675">
    <property type="entry name" value="Beta-grasp_dom_sf"/>
</dbReference>
<dbReference type="OrthoDB" id="5595860at2759"/>
<reference evidence="1" key="1">
    <citation type="submission" date="2020-10" db="EMBL/GenBank/DDBJ databases">
        <authorList>
            <person name="Palmer J.M."/>
        </authorList>
    </citation>
    <scope>NUCLEOTIDE SEQUENCE</scope>
    <source>
        <strain evidence="1">UCD 2041</strain>
    </source>
</reference>
<dbReference type="Gene3D" id="3.10.20.30">
    <property type="match status" value="1"/>
</dbReference>
<evidence type="ECO:0000313" key="2">
    <source>
        <dbReference type="Proteomes" id="UP000663131"/>
    </source>
</evidence>
<dbReference type="KEGG" id="bbrx:BRETT_003038"/>
<dbReference type="RefSeq" id="XP_041139345.1">
    <property type="nucleotide sequence ID" value="XM_041281554.1"/>
</dbReference>
<evidence type="ECO:0008006" key="3">
    <source>
        <dbReference type="Google" id="ProtNLM"/>
    </source>
</evidence>
<dbReference type="AlphaFoldDB" id="A0A871RIW7"/>
<proteinExistence type="predicted"/>
<organism evidence="1 2">
    <name type="scientific">Dekkera bruxellensis</name>
    <name type="common">Brettanomyces custersii</name>
    <dbReference type="NCBI Taxonomy" id="5007"/>
    <lineage>
        <taxon>Eukaryota</taxon>
        <taxon>Fungi</taxon>
        <taxon>Dikarya</taxon>
        <taxon>Ascomycota</taxon>
        <taxon>Saccharomycotina</taxon>
        <taxon>Pichiomycetes</taxon>
        <taxon>Pichiales</taxon>
        <taxon>Pichiaceae</taxon>
        <taxon>Brettanomyces</taxon>
    </lineage>
</organism>
<dbReference type="Proteomes" id="UP000663131">
    <property type="component" value="Chromosome 9"/>
</dbReference>
<protein>
    <recommendedName>
        <fullName evidence="3">Molybdopterin synthase sulfur carrier subunit</fullName>
    </recommendedName>
</protein>
<reference evidence="1" key="2">
    <citation type="journal article" name="BMC Genomics">
        <title>New genome assemblies reveal patterns of domestication and adaptation across Brettanomyces (Dekkera) species.</title>
        <authorList>
            <person name="Roach M.J."/>
            <person name="Borneman A.R."/>
        </authorList>
    </citation>
    <scope>NUCLEOTIDE SEQUENCE</scope>
    <source>
        <strain evidence="1">UCD 2041</strain>
    </source>
</reference>
<sequence length="99" mass="11010">MIIISIEYFGPAKRFTNGRSNDDLKFVTSSQIISLQQVLCKLGELYGDAFFQFIIETCGIALNEEYLNVNREIELCDVGKDIPLHNNDGIVIVPPVSSG</sequence>
<name>A0A871RIW7_DEKBR</name>
<dbReference type="SUPFAM" id="SSF54285">
    <property type="entry name" value="MoaD/ThiS"/>
    <property type="match status" value="1"/>
</dbReference>
<dbReference type="GeneID" id="64574962"/>